<evidence type="ECO:0000313" key="3">
    <source>
        <dbReference type="EMBL" id="KAK8885591.1"/>
    </source>
</evidence>
<name>A0ABR2K4C8_9EUKA</name>
<evidence type="ECO:0000256" key="2">
    <source>
        <dbReference type="SAM" id="MobiDB-lite"/>
    </source>
</evidence>
<evidence type="ECO:0008006" key="5">
    <source>
        <dbReference type="Google" id="ProtNLM"/>
    </source>
</evidence>
<evidence type="ECO:0000313" key="4">
    <source>
        <dbReference type="Proteomes" id="UP001470230"/>
    </source>
</evidence>
<proteinExistence type="predicted"/>
<sequence length="130" mass="15838">MLMTPLNYALLRNHKDIIAFLIHKGAERQFLDFSHVPYREEMMQFVHEGYLDDEYNEEKMISKFCKGRIDDVLEFQYPECPEIDPEKRYANKEYIKEIKERNKRYVKKKEQKNEKNDDDDDNNHDDINAE</sequence>
<dbReference type="Proteomes" id="UP001470230">
    <property type="component" value="Unassembled WGS sequence"/>
</dbReference>
<keyword evidence="1" id="KW-0040">ANK repeat</keyword>
<feature type="repeat" description="ANK" evidence="1">
    <location>
        <begin position="1"/>
        <end position="33"/>
    </location>
</feature>
<comment type="caution">
    <text evidence="3">The sequence shown here is derived from an EMBL/GenBank/DDBJ whole genome shotgun (WGS) entry which is preliminary data.</text>
</comment>
<accession>A0ABR2K4C8</accession>
<gene>
    <name evidence="3" type="ORF">M9Y10_041041</name>
</gene>
<feature type="region of interest" description="Disordered" evidence="2">
    <location>
        <begin position="105"/>
        <end position="130"/>
    </location>
</feature>
<organism evidence="3 4">
    <name type="scientific">Tritrichomonas musculus</name>
    <dbReference type="NCBI Taxonomy" id="1915356"/>
    <lineage>
        <taxon>Eukaryota</taxon>
        <taxon>Metamonada</taxon>
        <taxon>Parabasalia</taxon>
        <taxon>Tritrichomonadida</taxon>
        <taxon>Tritrichomonadidae</taxon>
        <taxon>Tritrichomonas</taxon>
    </lineage>
</organism>
<dbReference type="InterPro" id="IPR002110">
    <property type="entry name" value="Ankyrin_rpt"/>
</dbReference>
<evidence type="ECO:0000256" key="1">
    <source>
        <dbReference type="PROSITE-ProRule" id="PRU00023"/>
    </source>
</evidence>
<reference evidence="3 4" key="1">
    <citation type="submission" date="2024-04" db="EMBL/GenBank/DDBJ databases">
        <title>Tritrichomonas musculus Genome.</title>
        <authorList>
            <person name="Alves-Ferreira E."/>
            <person name="Grigg M."/>
            <person name="Lorenzi H."/>
            <person name="Galac M."/>
        </authorList>
    </citation>
    <scope>NUCLEOTIDE SEQUENCE [LARGE SCALE GENOMIC DNA]</scope>
    <source>
        <strain evidence="3 4">EAF2021</strain>
    </source>
</reference>
<protein>
    <recommendedName>
        <fullName evidence="5">Ankyrin repeat protein</fullName>
    </recommendedName>
</protein>
<dbReference type="EMBL" id="JAPFFF010000007">
    <property type="protein sequence ID" value="KAK8885591.1"/>
    <property type="molecule type" value="Genomic_DNA"/>
</dbReference>
<keyword evidence="4" id="KW-1185">Reference proteome</keyword>
<dbReference type="PROSITE" id="PS50088">
    <property type="entry name" value="ANK_REPEAT"/>
    <property type="match status" value="1"/>
</dbReference>